<reference evidence="1" key="1">
    <citation type="submission" date="2020-11" db="EMBL/GenBank/DDBJ databases">
        <authorList>
            <person name="Whitehead M."/>
        </authorList>
    </citation>
    <scope>NUCLEOTIDE SEQUENCE</scope>
    <source>
        <strain evidence="1">EGII</strain>
    </source>
</reference>
<feature type="non-terminal residue" evidence="1">
    <location>
        <position position="66"/>
    </location>
</feature>
<accession>A0A811UYL5</accession>
<dbReference type="AlphaFoldDB" id="A0A811UYL5"/>
<sequence length="66" mass="7225">MRGNFFLVGCAANSGCAVMSDSKYKTVKKQYVDILRAGKANKLYEYMLDDESIGCFGTLQCDGDLA</sequence>
<evidence type="ECO:0000313" key="2">
    <source>
        <dbReference type="Proteomes" id="UP000606786"/>
    </source>
</evidence>
<keyword evidence="2" id="KW-1185">Reference proteome</keyword>
<dbReference type="EMBL" id="CAJHJT010000023">
    <property type="protein sequence ID" value="CAD7002173.1"/>
    <property type="molecule type" value="Genomic_DNA"/>
</dbReference>
<comment type="caution">
    <text evidence="1">The sequence shown here is derived from an EMBL/GenBank/DDBJ whole genome shotgun (WGS) entry which is preliminary data.</text>
</comment>
<proteinExistence type="predicted"/>
<protein>
    <submittedName>
        <fullName evidence="1">(Mediterranean fruit fly) hypothetical protein</fullName>
    </submittedName>
</protein>
<evidence type="ECO:0000313" key="1">
    <source>
        <dbReference type="EMBL" id="CAD7002173.1"/>
    </source>
</evidence>
<name>A0A811UYL5_CERCA</name>
<dbReference type="Proteomes" id="UP000606786">
    <property type="component" value="Unassembled WGS sequence"/>
</dbReference>
<gene>
    <name evidence="1" type="ORF">CCAP1982_LOCUS10661</name>
</gene>
<organism evidence="1 2">
    <name type="scientific">Ceratitis capitata</name>
    <name type="common">Mediterranean fruit fly</name>
    <name type="synonym">Tephritis capitata</name>
    <dbReference type="NCBI Taxonomy" id="7213"/>
    <lineage>
        <taxon>Eukaryota</taxon>
        <taxon>Metazoa</taxon>
        <taxon>Ecdysozoa</taxon>
        <taxon>Arthropoda</taxon>
        <taxon>Hexapoda</taxon>
        <taxon>Insecta</taxon>
        <taxon>Pterygota</taxon>
        <taxon>Neoptera</taxon>
        <taxon>Endopterygota</taxon>
        <taxon>Diptera</taxon>
        <taxon>Brachycera</taxon>
        <taxon>Muscomorpha</taxon>
        <taxon>Tephritoidea</taxon>
        <taxon>Tephritidae</taxon>
        <taxon>Ceratitis</taxon>
        <taxon>Ceratitis</taxon>
    </lineage>
</organism>